<keyword evidence="1" id="KW-0812">Transmembrane</keyword>
<organism evidence="2">
    <name type="scientific">marine sediment metagenome</name>
    <dbReference type="NCBI Taxonomy" id="412755"/>
    <lineage>
        <taxon>unclassified sequences</taxon>
        <taxon>metagenomes</taxon>
        <taxon>ecological metagenomes</taxon>
    </lineage>
</organism>
<dbReference type="AlphaFoldDB" id="A0A0F9KM19"/>
<evidence type="ECO:0000256" key="1">
    <source>
        <dbReference type="SAM" id="Phobius"/>
    </source>
</evidence>
<feature type="transmembrane region" description="Helical" evidence="1">
    <location>
        <begin position="157"/>
        <end position="176"/>
    </location>
</feature>
<comment type="caution">
    <text evidence="2">The sequence shown here is derived from an EMBL/GenBank/DDBJ whole genome shotgun (WGS) entry which is preliminary data.</text>
</comment>
<dbReference type="EMBL" id="LAZR01008913">
    <property type="protein sequence ID" value="KKM75791.1"/>
    <property type="molecule type" value="Genomic_DNA"/>
</dbReference>
<gene>
    <name evidence="2" type="ORF">LCGC14_1386630</name>
</gene>
<protein>
    <submittedName>
        <fullName evidence="2">Uncharacterized protein</fullName>
    </submittedName>
</protein>
<keyword evidence="1" id="KW-1133">Transmembrane helix</keyword>
<proteinExistence type="predicted"/>
<name>A0A0F9KM19_9ZZZZ</name>
<keyword evidence="1" id="KW-0472">Membrane</keyword>
<accession>A0A0F9KM19</accession>
<evidence type="ECO:0000313" key="2">
    <source>
        <dbReference type="EMBL" id="KKM75791.1"/>
    </source>
</evidence>
<feature type="transmembrane region" description="Helical" evidence="1">
    <location>
        <begin position="12"/>
        <end position="32"/>
    </location>
</feature>
<reference evidence="2" key="1">
    <citation type="journal article" date="2015" name="Nature">
        <title>Complex archaea that bridge the gap between prokaryotes and eukaryotes.</title>
        <authorList>
            <person name="Spang A."/>
            <person name="Saw J.H."/>
            <person name="Jorgensen S.L."/>
            <person name="Zaremba-Niedzwiedzka K."/>
            <person name="Martijn J."/>
            <person name="Lind A.E."/>
            <person name="van Eijk R."/>
            <person name="Schleper C."/>
            <person name="Guy L."/>
            <person name="Ettema T.J."/>
        </authorList>
    </citation>
    <scope>NUCLEOTIDE SEQUENCE</scope>
</reference>
<sequence>MKQDPRRAYKKGIAISILLISLGIAQLVFIVASRSQLLWRFQPGSNSGEDVITVPRSYLLPDRYIITVMGYFPHILDGDVVGNITFSHQNTGTNYTLNYKIVGYLTYKKMLIEARSWVMIPGVYNVSWENNVDRFEYMFTTHGAFNFFIQNDRYPSFAESIVLVVSIFGLIAFLVASIKKYLKSKRALAYYQ</sequence>